<dbReference type="AlphaFoldDB" id="A0A6S6QUQ8"/>
<dbReference type="Proteomes" id="UP000515561">
    <property type="component" value="Chromosome"/>
</dbReference>
<organism evidence="1 2">
    <name type="scientific">Anaerocolumna cellulosilytica</name>
    <dbReference type="NCBI Taxonomy" id="433286"/>
    <lineage>
        <taxon>Bacteria</taxon>
        <taxon>Bacillati</taxon>
        <taxon>Bacillota</taxon>
        <taxon>Clostridia</taxon>
        <taxon>Lachnospirales</taxon>
        <taxon>Lachnospiraceae</taxon>
        <taxon>Anaerocolumna</taxon>
    </lineage>
</organism>
<protein>
    <submittedName>
        <fullName evidence="1">Uncharacterized protein</fullName>
    </submittedName>
</protein>
<keyword evidence="2" id="KW-1185">Reference proteome</keyword>
<evidence type="ECO:0000313" key="2">
    <source>
        <dbReference type="Proteomes" id="UP000515561"/>
    </source>
</evidence>
<name>A0A6S6QUQ8_9FIRM</name>
<dbReference type="KEGG" id="acel:acsn021_10050"/>
<dbReference type="EMBL" id="AP023367">
    <property type="protein sequence ID" value="BCJ93436.1"/>
    <property type="molecule type" value="Genomic_DNA"/>
</dbReference>
<sequence>MNEQTIILFFLIAATGITLFLYMCKAKKSIEYKNDERWQLIQNKANNMANHSNNILLLLLFAGNMVSLFYDIQITFTFNRVLTYGLLFVGLRNAIEVFALGYFDNRL</sequence>
<accession>A0A6S6QUQ8</accession>
<gene>
    <name evidence="1" type="ORF">acsn021_10050</name>
</gene>
<evidence type="ECO:0000313" key="1">
    <source>
        <dbReference type="EMBL" id="BCJ93436.1"/>
    </source>
</evidence>
<reference evidence="1 2" key="1">
    <citation type="journal article" date="2016" name="Int. J. Syst. Evol. Microbiol.">
        <title>Descriptions of Anaerotaenia torta gen. nov., sp. nov. and Anaerocolumna cellulosilytica gen. nov., sp. nov. isolated from a methanogenic reactor of cattle waste.</title>
        <authorList>
            <person name="Uek A."/>
            <person name="Ohtaki Y."/>
            <person name="Kaku N."/>
            <person name="Ueki K."/>
        </authorList>
    </citation>
    <scope>NUCLEOTIDE SEQUENCE [LARGE SCALE GENOMIC DNA]</scope>
    <source>
        <strain evidence="1 2">SN021</strain>
    </source>
</reference>
<proteinExistence type="predicted"/>
<dbReference type="RefSeq" id="WP_184090635.1">
    <property type="nucleotide sequence ID" value="NZ_AP023367.1"/>
</dbReference>